<evidence type="ECO:0000313" key="2">
    <source>
        <dbReference type="EMBL" id="TQR88535.1"/>
    </source>
</evidence>
<organism evidence="2 3">
    <name type="scientific">Mycolicibacterium hodleri</name>
    <dbReference type="NCBI Taxonomy" id="49897"/>
    <lineage>
        <taxon>Bacteria</taxon>
        <taxon>Bacillati</taxon>
        <taxon>Actinomycetota</taxon>
        <taxon>Actinomycetes</taxon>
        <taxon>Mycobacteriales</taxon>
        <taxon>Mycobacteriaceae</taxon>
        <taxon>Mycolicibacterium</taxon>
    </lineage>
</organism>
<dbReference type="AlphaFoldDB" id="A0A544W8I0"/>
<reference evidence="2 3" key="1">
    <citation type="submission" date="2018-10" db="EMBL/GenBank/DDBJ databases">
        <title>Draft genome of Mycobacterium hodleri strain B.</title>
        <authorList>
            <person name="Amande T.J."/>
            <person name="Mcgenity T.J."/>
        </authorList>
    </citation>
    <scope>NUCLEOTIDE SEQUENCE [LARGE SCALE GENOMIC DNA]</scope>
    <source>
        <strain evidence="2 3">B</strain>
    </source>
</reference>
<dbReference type="EMBL" id="VIFX01000001">
    <property type="protein sequence ID" value="TQR88535.1"/>
    <property type="molecule type" value="Genomic_DNA"/>
</dbReference>
<accession>A0A544W8I0</accession>
<proteinExistence type="predicted"/>
<evidence type="ECO:0000256" key="1">
    <source>
        <dbReference type="SAM" id="MobiDB-lite"/>
    </source>
</evidence>
<dbReference type="RefSeq" id="WP_142549833.1">
    <property type="nucleotide sequence ID" value="NZ_VIFX01000001.1"/>
</dbReference>
<feature type="region of interest" description="Disordered" evidence="1">
    <location>
        <begin position="133"/>
        <end position="157"/>
    </location>
</feature>
<protein>
    <submittedName>
        <fullName evidence="2">Uncharacterized protein</fullName>
    </submittedName>
</protein>
<gene>
    <name evidence="2" type="ORF">D8S82_00560</name>
</gene>
<evidence type="ECO:0000313" key="3">
    <source>
        <dbReference type="Proteomes" id="UP000315759"/>
    </source>
</evidence>
<comment type="caution">
    <text evidence="2">The sequence shown here is derived from an EMBL/GenBank/DDBJ whole genome shotgun (WGS) entry which is preliminary data.</text>
</comment>
<sequence>MSTPTLTDLADGADPSAIIMRQLAERAAHDPIAGMLLARLQSDEAANEPDRLEVLERRFDALLRANQQLREALVAADQMTAWIARLTGACPRCWGLAGDCSTCAGRGGPGYERPDVGELVDWLAPALRRSGLTIGRGAGPRPSGRYPLHTITEEEQP</sequence>
<dbReference type="Proteomes" id="UP000315759">
    <property type="component" value="Unassembled WGS sequence"/>
</dbReference>
<name>A0A544W8I0_9MYCO</name>
<keyword evidence="3" id="KW-1185">Reference proteome</keyword>